<dbReference type="PANTHER" id="PTHR42648:SF31">
    <property type="entry name" value="RNA-DIRECTED DNA POLYMERASE"/>
    <property type="match status" value="1"/>
</dbReference>
<gene>
    <name evidence="2" type="ORF">CR513_43062</name>
</gene>
<dbReference type="InterPro" id="IPR057670">
    <property type="entry name" value="SH3_retrovirus"/>
</dbReference>
<keyword evidence="3" id="KW-1185">Reference proteome</keyword>
<evidence type="ECO:0000313" key="2">
    <source>
        <dbReference type="EMBL" id="RDX76898.1"/>
    </source>
</evidence>
<proteinExistence type="predicted"/>
<reference evidence="2" key="1">
    <citation type="submission" date="2018-05" db="EMBL/GenBank/DDBJ databases">
        <title>Draft genome of Mucuna pruriens seed.</title>
        <authorList>
            <person name="Nnadi N.E."/>
            <person name="Vos R."/>
            <person name="Hasami M.H."/>
            <person name="Devisetty U.K."/>
            <person name="Aguiy J.C."/>
        </authorList>
    </citation>
    <scope>NUCLEOTIDE SEQUENCE [LARGE SCALE GENOMIC DNA]</scope>
    <source>
        <strain evidence="2">JCA_2017</strain>
    </source>
</reference>
<dbReference type="Pfam" id="PF25597">
    <property type="entry name" value="SH3_retrovirus"/>
    <property type="match status" value="1"/>
</dbReference>
<dbReference type="AlphaFoldDB" id="A0A371FF16"/>
<dbReference type="EMBL" id="QJKJ01009348">
    <property type="protein sequence ID" value="RDX76898.1"/>
    <property type="molecule type" value="Genomic_DNA"/>
</dbReference>
<dbReference type="InterPro" id="IPR039537">
    <property type="entry name" value="Retrotran_Ty1/copia-like"/>
</dbReference>
<organism evidence="2 3">
    <name type="scientific">Mucuna pruriens</name>
    <name type="common">Velvet bean</name>
    <name type="synonym">Dolichos pruriens</name>
    <dbReference type="NCBI Taxonomy" id="157652"/>
    <lineage>
        <taxon>Eukaryota</taxon>
        <taxon>Viridiplantae</taxon>
        <taxon>Streptophyta</taxon>
        <taxon>Embryophyta</taxon>
        <taxon>Tracheophyta</taxon>
        <taxon>Spermatophyta</taxon>
        <taxon>Magnoliopsida</taxon>
        <taxon>eudicotyledons</taxon>
        <taxon>Gunneridae</taxon>
        <taxon>Pentapetalae</taxon>
        <taxon>rosids</taxon>
        <taxon>fabids</taxon>
        <taxon>Fabales</taxon>
        <taxon>Fabaceae</taxon>
        <taxon>Papilionoideae</taxon>
        <taxon>50 kb inversion clade</taxon>
        <taxon>NPAAA clade</taxon>
        <taxon>indigoferoid/millettioid clade</taxon>
        <taxon>Phaseoleae</taxon>
        <taxon>Mucuna</taxon>
    </lineage>
</organism>
<dbReference type="Proteomes" id="UP000257109">
    <property type="component" value="Unassembled WGS sequence"/>
</dbReference>
<feature type="domain" description="Retroviral polymerase SH3-like" evidence="1">
    <location>
        <begin position="39"/>
        <end position="72"/>
    </location>
</feature>
<sequence>MHAVFLMNRIPSKLLHDKSTYELLYGTIPDLSNIKVFGSLCFVSTLPQLRSKLDARAKKCVFLGFKVGIEAYLSDYHCKAIIKHTIPYQIFDYISYSSLSLTHNAFFIPLSLEAEPSSYDEASTNPS</sequence>
<accession>A0A371FF16</accession>
<protein>
    <recommendedName>
        <fullName evidence="1">Retroviral polymerase SH3-like domain-containing protein</fullName>
    </recommendedName>
</protein>
<dbReference type="PANTHER" id="PTHR42648">
    <property type="entry name" value="TRANSPOSASE, PUTATIVE-RELATED"/>
    <property type="match status" value="1"/>
</dbReference>
<dbReference type="OrthoDB" id="1436307at2759"/>
<comment type="caution">
    <text evidence="2">The sequence shown here is derived from an EMBL/GenBank/DDBJ whole genome shotgun (WGS) entry which is preliminary data.</text>
</comment>
<evidence type="ECO:0000313" key="3">
    <source>
        <dbReference type="Proteomes" id="UP000257109"/>
    </source>
</evidence>
<evidence type="ECO:0000259" key="1">
    <source>
        <dbReference type="Pfam" id="PF25597"/>
    </source>
</evidence>
<name>A0A371FF16_MUCPR</name>
<feature type="non-terminal residue" evidence="2">
    <location>
        <position position="1"/>
    </location>
</feature>